<dbReference type="PANTHER" id="PTHR10458">
    <property type="entry name" value="PEPTIDE DEFORMYLASE"/>
    <property type="match status" value="1"/>
</dbReference>
<dbReference type="GO" id="GO:0006412">
    <property type="term" value="P:translation"/>
    <property type="evidence" value="ECO:0007669"/>
    <property type="project" value="UniProtKB-KW"/>
</dbReference>
<keyword evidence="8" id="KW-1185">Reference proteome</keyword>
<dbReference type="HAMAP" id="MF_00163">
    <property type="entry name" value="Pep_deformylase"/>
    <property type="match status" value="1"/>
</dbReference>
<evidence type="ECO:0000256" key="3">
    <source>
        <dbReference type="ARBA" id="ARBA00022801"/>
    </source>
</evidence>
<organism evidence="8 9">
    <name type="scientific">Notechis scutatus</name>
    <name type="common">mainland tiger snake</name>
    <dbReference type="NCBI Taxonomy" id="8663"/>
    <lineage>
        <taxon>Eukaryota</taxon>
        <taxon>Metazoa</taxon>
        <taxon>Chordata</taxon>
        <taxon>Craniata</taxon>
        <taxon>Vertebrata</taxon>
        <taxon>Euteleostomi</taxon>
        <taxon>Lepidosauria</taxon>
        <taxon>Squamata</taxon>
        <taxon>Bifurcata</taxon>
        <taxon>Unidentata</taxon>
        <taxon>Episquamata</taxon>
        <taxon>Toxicofera</taxon>
        <taxon>Serpentes</taxon>
        <taxon>Colubroidea</taxon>
        <taxon>Elapidae</taxon>
        <taxon>Hydrophiinae</taxon>
        <taxon>Notechis</taxon>
    </lineage>
</organism>
<dbReference type="NCBIfam" id="NF001159">
    <property type="entry name" value="PRK00150.1-3"/>
    <property type="match status" value="1"/>
</dbReference>
<evidence type="ECO:0000256" key="2">
    <source>
        <dbReference type="ARBA" id="ARBA00022723"/>
    </source>
</evidence>
<dbReference type="GeneID" id="113423432"/>
<dbReference type="GO" id="GO:0046872">
    <property type="term" value="F:metal ion binding"/>
    <property type="evidence" value="ECO:0007669"/>
    <property type="project" value="UniProtKB-KW"/>
</dbReference>
<dbReference type="GO" id="GO:0042586">
    <property type="term" value="F:peptide deformylase activity"/>
    <property type="evidence" value="ECO:0007669"/>
    <property type="project" value="UniProtKB-EC"/>
</dbReference>
<evidence type="ECO:0000256" key="7">
    <source>
        <dbReference type="RuleBase" id="RU362111"/>
    </source>
</evidence>
<keyword evidence="4 7" id="KW-0648">Protein biosynthesis</keyword>
<comment type="function">
    <text evidence="5 7">Removes the formyl group from the N-terminal Met of newly synthesized proteins.</text>
</comment>
<dbReference type="RefSeq" id="XP_026540617.1">
    <property type="nucleotide sequence ID" value="XM_026684832.1"/>
</dbReference>
<dbReference type="InterPro" id="IPR023635">
    <property type="entry name" value="Peptide_deformylase"/>
</dbReference>
<name>A0A6J1VBI0_9SAUR</name>
<dbReference type="PANTHER" id="PTHR10458:SF2">
    <property type="entry name" value="PEPTIDE DEFORMYLASE, MITOCHONDRIAL"/>
    <property type="match status" value="1"/>
</dbReference>
<protein>
    <recommendedName>
        <fullName evidence="7">Peptide deformylase</fullName>
        <ecNumber evidence="7">3.5.1.88</ecNumber>
    </recommendedName>
</protein>
<dbReference type="Gene3D" id="3.90.45.10">
    <property type="entry name" value="Peptide deformylase"/>
    <property type="match status" value="1"/>
</dbReference>
<comment type="similarity">
    <text evidence="1 7">Belongs to the polypeptide deformylase family.</text>
</comment>
<dbReference type="FunFam" id="3.90.45.10:FF:000003">
    <property type="entry name" value="Peptide deformylase"/>
    <property type="match status" value="1"/>
</dbReference>
<comment type="catalytic activity">
    <reaction evidence="6 7">
        <text>N-terminal N-formyl-L-methionyl-[peptide] + H2O = N-terminal L-methionyl-[peptide] + formate</text>
        <dbReference type="Rhea" id="RHEA:24420"/>
        <dbReference type="Rhea" id="RHEA-COMP:10639"/>
        <dbReference type="Rhea" id="RHEA-COMP:10640"/>
        <dbReference type="ChEBI" id="CHEBI:15377"/>
        <dbReference type="ChEBI" id="CHEBI:15740"/>
        <dbReference type="ChEBI" id="CHEBI:49298"/>
        <dbReference type="ChEBI" id="CHEBI:64731"/>
        <dbReference type="EC" id="3.5.1.88"/>
    </reaction>
</comment>
<evidence type="ECO:0000256" key="6">
    <source>
        <dbReference type="ARBA" id="ARBA00048875"/>
    </source>
</evidence>
<sequence>MAARSCSRGLRGVLRAGPVPCRPRGLAFSGRPWAEPGAWQRLRRRLLGPCEPPFQRVCLVGDPALRGVAAPVEPERVGSAEVQRLIARLVAVMRREGCVGLSAPQLGVPLQVFVAEFRGPPLPEELPEGLRALEVAPFPLRVFVNPAVRVLDSRTSHFTEGCASLPGFSAVVARHMGVEVSGLNEAGEQVAWQARGFAARIVQHEMDHLKGILYVDKMESGSFACLHWAKVNR</sequence>
<dbReference type="Proteomes" id="UP000504612">
    <property type="component" value="Unplaced"/>
</dbReference>
<dbReference type="GO" id="GO:0005739">
    <property type="term" value="C:mitochondrion"/>
    <property type="evidence" value="ECO:0007669"/>
    <property type="project" value="Ensembl"/>
</dbReference>
<dbReference type="CDD" id="cd00487">
    <property type="entry name" value="Pep_deformylase"/>
    <property type="match status" value="1"/>
</dbReference>
<proteinExistence type="inferred from homology"/>
<dbReference type="GO" id="GO:0043687">
    <property type="term" value="P:post-translational protein modification"/>
    <property type="evidence" value="ECO:0007669"/>
    <property type="project" value="Ensembl"/>
</dbReference>
<dbReference type="AlphaFoldDB" id="A0A6J1VBI0"/>
<dbReference type="SUPFAM" id="SSF56420">
    <property type="entry name" value="Peptide deformylase"/>
    <property type="match status" value="1"/>
</dbReference>
<evidence type="ECO:0000313" key="8">
    <source>
        <dbReference type="Proteomes" id="UP000504612"/>
    </source>
</evidence>
<accession>A0A6J1VBI0</accession>
<dbReference type="GO" id="GO:0008284">
    <property type="term" value="P:positive regulation of cell population proliferation"/>
    <property type="evidence" value="ECO:0007669"/>
    <property type="project" value="Ensembl"/>
</dbReference>
<evidence type="ECO:0000256" key="1">
    <source>
        <dbReference type="ARBA" id="ARBA00010759"/>
    </source>
</evidence>
<dbReference type="Pfam" id="PF01327">
    <property type="entry name" value="Pep_deformylase"/>
    <property type="match status" value="1"/>
</dbReference>
<evidence type="ECO:0000256" key="4">
    <source>
        <dbReference type="ARBA" id="ARBA00022917"/>
    </source>
</evidence>
<keyword evidence="3 7" id="KW-0378">Hydrolase</keyword>
<dbReference type="CTD" id="64146"/>
<dbReference type="KEGG" id="nss:113423432"/>
<evidence type="ECO:0000313" key="9">
    <source>
        <dbReference type="RefSeq" id="XP_026540617.1"/>
    </source>
</evidence>
<gene>
    <name evidence="9" type="primary">PDF</name>
</gene>
<dbReference type="EC" id="3.5.1.88" evidence="7"/>
<dbReference type="InterPro" id="IPR036821">
    <property type="entry name" value="Peptide_deformylase_sf"/>
</dbReference>
<dbReference type="PRINTS" id="PR01576">
    <property type="entry name" value="PDEFORMYLASE"/>
</dbReference>
<evidence type="ECO:0000256" key="5">
    <source>
        <dbReference type="ARBA" id="ARBA00037114"/>
    </source>
</evidence>
<keyword evidence="2 7" id="KW-0479">Metal-binding</keyword>
<reference evidence="9" key="1">
    <citation type="submission" date="2025-08" db="UniProtKB">
        <authorList>
            <consortium name="RefSeq"/>
        </authorList>
    </citation>
    <scope>IDENTIFICATION</scope>
</reference>